<dbReference type="EMBL" id="JBCLYO010000005">
    <property type="protein sequence ID" value="KAL0088844.1"/>
    <property type="molecule type" value="Genomic_DNA"/>
</dbReference>
<sequence length="347" mass="39302">MELMQHKDTSLKNWWKKVTLKKQNTRKSDSVQVFGVPLENSLELSRAIVTYTDNGNKPIVGYIPTIVAKCGFFLKDQGLYTEGVFRMSGSAKRIGELQLIFNTPLDYGKQFDWKGYSVHDAANVLRRFLNYMPEPVIVHELYHPFRNVMETESTDINRIRAFQHLLDQLPCENQHLLFYLLDLIGVFGKHAHYTKMDIFNLASVFTPGLLLSPEHAMNPIHYKTSQKVVQFLIEHHASFKTPKQSGSETVLGLQDSAGSDRSCALESLYPDFHSGLNMQPSIHSSPSPSPSPYGNSPATPCFHPNDMAFASSDEKHLLRANTVPAKRSRYGFHDPIQTIHMNEGTHV</sequence>
<dbReference type="InterPro" id="IPR000198">
    <property type="entry name" value="RhoGAP_dom"/>
</dbReference>
<feature type="region of interest" description="Disordered" evidence="2">
    <location>
        <begin position="279"/>
        <end position="300"/>
    </location>
</feature>
<evidence type="ECO:0000313" key="5">
    <source>
        <dbReference type="Proteomes" id="UP001448207"/>
    </source>
</evidence>
<dbReference type="InterPro" id="IPR008936">
    <property type="entry name" value="Rho_GTPase_activation_prot"/>
</dbReference>
<comment type="caution">
    <text evidence="4">The sequence shown here is derived from an EMBL/GenBank/DDBJ whole genome shotgun (WGS) entry which is preliminary data.</text>
</comment>
<evidence type="ECO:0000259" key="3">
    <source>
        <dbReference type="PROSITE" id="PS50238"/>
    </source>
</evidence>
<feature type="domain" description="Rho-GAP" evidence="3">
    <location>
        <begin position="36"/>
        <end position="240"/>
    </location>
</feature>
<dbReference type="InterPro" id="IPR051025">
    <property type="entry name" value="RhoGAP"/>
</dbReference>
<evidence type="ECO:0000256" key="2">
    <source>
        <dbReference type="SAM" id="MobiDB-lite"/>
    </source>
</evidence>
<dbReference type="PANTHER" id="PTHR15228">
    <property type="entry name" value="SPERMATHECAL PHYSIOLOGY VARIANT"/>
    <property type="match status" value="1"/>
</dbReference>
<dbReference type="Proteomes" id="UP001448207">
    <property type="component" value="Unassembled WGS sequence"/>
</dbReference>
<dbReference type="PROSITE" id="PS50238">
    <property type="entry name" value="RHOGAP"/>
    <property type="match status" value="1"/>
</dbReference>
<accession>A0ABR3B360</accession>
<dbReference type="Gene3D" id="1.10.555.10">
    <property type="entry name" value="Rho GTPase activation protein"/>
    <property type="match status" value="1"/>
</dbReference>
<dbReference type="SMART" id="SM00324">
    <property type="entry name" value="RhoGAP"/>
    <property type="match status" value="1"/>
</dbReference>
<gene>
    <name evidence="4" type="ORF">J3Q64DRAFT_1731858</name>
</gene>
<reference evidence="4 5" key="1">
    <citation type="submission" date="2024-04" db="EMBL/GenBank/DDBJ databases">
        <title>Symmetric and asymmetric DNA N6-adenine methylation regulates different biological responses in Mucorales.</title>
        <authorList>
            <consortium name="Lawrence Berkeley National Laboratory"/>
            <person name="Lax C."/>
            <person name="Mondo S.J."/>
            <person name="Osorio-Concepcion M."/>
            <person name="Muszewska A."/>
            <person name="Corrochano-Luque M."/>
            <person name="Gutierrez G."/>
            <person name="Riley R."/>
            <person name="Lipzen A."/>
            <person name="Guo J."/>
            <person name="Hundley H."/>
            <person name="Amirebrahimi M."/>
            <person name="Ng V."/>
            <person name="Lorenzo-Gutierrez D."/>
            <person name="Binder U."/>
            <person name="Yang J."/>
            <person name="Song Y."/>
            <person name="Canovas D."/>
            <person name="Navarro E."/>
            <person name="Freitag M."/>
            <person name="Gabaldon T."/>
            <person name="Grigoriev I.V."/>
            <person name="Corrochano L.M."/>
            <person name="Nicolas F.E."/>
            <person name="Garre V."/>
        </authorList>
    </citation>
    <scope>NUCLEOTIDE SEQUENCE [LARGE SCALE GENOMIC DNA]</scope>
    <source>
        <strain evidence="4 5">L51</strain>
    </source>
</reference>
<feature type="compositionally biased region" description="Low complexity" evidence="2">
    <location>
        <begin position="280"/>
        <end position="297"/>
    </location>
</feature>
<dbReference type="SUPFAM" id="SSF48350">
    <property type="entry name" value="GTPase activation domain, GAP"/>
    <property type="match status" value="1"/>
</dbReference>
<dbReference type="PANTHER" id="PTHR15228:SF25">
    <property type="entry name" value="F-BAR DOMAIN-CONTAINING PROTEIN"/>
    <property type="match status" value="1"/>
</dbReference>
<proteinExistence type="predicted"/>
<keyword evidence="1" id="KW-0343">GTPase activation</keyword>
<evidence type="ECO:0000313" key="4">
    <source>
        <dbReference type="EMBL" id="KAL0088844.1"/>
    </source>
</evidence>
<dbReference type="Pfam" id="PF00620">
    <property type="entry name" value="RhoGAP"/>
    <property type="match status" value="1"/>
</dbReference>
<keyword evidence="5" id="KW-1185">Reference proteome</keyword>
<protein>
    <submittedName>
        <fullName evidence="4">Rho GTPase activation protein</fullName>
    </submittedName>
</protein>
<organism evidence="4 5">
    <name type="scientific">Phycomyces blakesleeanus</name>
    <dbReference type="NCBI Taxonomy" id="4837"/>
    <lineage>
        <taxon>Eukaryota</taxon>
        <taxon>Fungi</taxon>
        <taxon>Fungi incertae sedis</taxon>
        <taxon>Mucoromycota</taxon>
        <taxon>Mucoromycotina</taxon>
        <taxon>Mucoromycetes</taxon>
        <taxon>Mucorales</taxon>
        <taxon>Phycomycetaceae</taxon>
        <taxon>Phycomyces</taxon>
    </lineage>
</organism>
<evidence type="ECO:0000256" key="1">
    <source>
        <dbReference type="ARBA" id="ARBA00022468"/>
    </source>
</evidence>
<name>A0ABR3B360_PHYBL</name>